<gene>
    <name evidence="1" type="ORF">Pmani_003430</name>
</gene>
<protein>
    <submittedName>
        <fullName evidence="1">Uncharacterized protein</fullName>
    </submittedName>
</protein>
<dbReference type="AlphaFoldDB" id="A0AAE1QIV8"/>
<accession>A0AAE1QIV8</accession>
<keyword evidence="2" id="KW-1185">Reference proteome</keyword>
<name>A0AAE1QIV8_9EUCA</name>
<dbReference type="Proteomes" id="UP001292094">
    <property type="component" value="Unassembled WGS sequence"/>
</dbReference>
<reference evidence="1" key="1">
    <citation type="submission" date="2023-11" db="EMBL/GenBank/DDBJ databases">
        <title>Genome assemblies of two species of porcelain crab, Petrolisthes cinctipes and Petrolisthes manimaculis (Anomura: Porcellanidae).</title>
        <authorList>
            <person name="Angst P."/>
        </authorList>
    </citation>
    <scope>NUCLEOTIDE SEQUENCE</scope>
    <source>
        <strain evidence="1">PB745_02</strain>
        <tissue evidence="1">Gill</tissue>
    </source>
</reference>
<comment type="caution">
    <text evidence="1">The sequence shown here is derived from an EMBL/GenBank/DDBJ whole genome shotgun (WGS) entry which is preliminary data.</text>
</comment>
<dbReference type="EMBL" id="JAWZYT010000253">
    <property type="protein sequence ID" value="KAK4326007.1"/>
    <property type="molecule type" value="Genomic_DNA"/>
</dbReference>
<sequence length="66" mass="7243">MDLCFSRPELPPWAEHRNVSFDSSLSLDLPDKLNDCSITSDDFGTQDVSLVLAAAEQSKLACLETV</sequence>
<organism evidence="1 2">
    <name type="scientific">Petrolisthes manimaculis</name>
    <dbReference type="NCBI Taxonomy" id="1843537"/>
    <lineage>
        <taxon>Eukaryota</taxon>
        <taxon>Metazoa</taxon>
        <taxon>Ecdysozoa</taxon>
        <taxon>Arthropoda</taxon>
        <taxon>Crustacea</taxon>
        <taxon>Multicrustacea</taxon>
        <taxon>Malacostraca</taxon>
        <taxon>Eumalacostraca</taxon>
        <taxon>Eucarida</taxon>
        <taxon>Decapoda</taxon>
        <taxon>Pleocyemata</taxon>
        <taxon>Anomura</taxon>
        <taxon>Galatheoidea</taxon>
        <taxon>Porcellanidae</taxon>
        <taxon>Petrolisthes</taxon>
    </lineage>
</organism>
<proteinExistence type="predicted"/>
<evidence type="ECO:0000313" key="1">
    <source>
        <dbReference type="EMBL" id="KAK4326007.1"/>
    </source>
</evidence>
<evidence type="ECO:0000313" key="2">
    <source>
        <dbReference type="Proteomes" id="UP001292094"/>
    </source>
</evidence>